<dbReference type="SFLD" id="SFLDG00358">
    <property type="entry name" value="Main_(cytGST)"/>
    <property type="match status" value="1"/>
</dbReference>
<dbReference type="InterPro" id="IPR010987">
    <property type="entry name" value="Glutathione-S-Trfase_C-like"/>
</dbReference>
<dbReference type="PROSITE" id="PS50404">
    <property type="entry name" value="GST_NTER"/>
    <property type="match status" value="1"/>
</dbReference>
<gene>
    <name evidence="3" type="ORF">SAMN06265374_2705</name>
</gene>
<dbReference type="PANTHER" id="PTHR44051:SF2">
    <property type="entry name" value="HYPOTHETICAL GLUTATHIONE S-TRANSFERASE LIKE PROTEIN"/>
    <property type="match status" value="1"/>
</dbReference>
<proteinExistence type="predicted"/>
<keyword evidence="4" id="KW-1185">Reference proteome</keyword>
<dbReference type="EMBL" id="FXTT01000003">
    <property type="protein sequence ID" value="SMP26277.1"/>
    <property type="molecule type" value="Genomic_DNA"/>
</dbReference>
<dbReference type="InterPro" id="IPR040079">
    <property type="entry name" value="Glutathione_S-Trfase"/>
</dbReference>
<dbReference type="Proteomes" id="UP001157914">
    <property type="component" value="Unassembled WGS sequence"/>
</dbReference>
<dbReference type="Gene3D" id="3.40.30.10">
    <property type="entry name" value="Glutaredoxin"/>
    <property type="match status" value="1"/>
</dbReference>
<dbReference type="SUPFAM" id="SSF47616">
    <property type="entry name" value="GST C-terminal domain-like"/>
    <property type="match status" value="1"/>
</dbReference>
<dbReference type="RefSeq" id="WP_155192941.1">
    <property type="nucleotide sequence ID" value="NZ_BAAAEA010000002.1"/>
</dbReference>
<organism evidence="3 4">
    <name type="scientific">Roseibium denhamense</name>
    <dbReference type="NCBI Taxonomy" id="76305"/>
    <lineage>
        <taxon>Bacteria</taxon>
        <taxon>Pseudomonadati</taxon>
        <taxon>Pseudomonadota</taxon>
        <taxon>Alphaproteobacteria</taxon>
        <taxon>Hyphomicrobiales</taxon>
        <taxon>Stappiaceae</taxon>
        <taxon>Roseibium</taxon>
    </lineage>
</organism>
<comment type="caution">
    <text evidence="3">The sequence shown here is derived from an EMBL/GenBank/DDBJ whole genome shotgun (WGS) entry which is preliminary data.</text>
</comment>
<dbReference type="InterPro" id="IPR004045">
    <property type="entry name" value="Glutathione_S-Trfase_N"/>
</dbReference>
<dbReference type="CDD" id="cd03056">
    <property type="entry name" value="GST_N_4"/>
    <property type="match status" value="1"/>
</dbReference>
<evidence type="ECO:0000313" key="4">
    <source>
        <dbReference type="Proteomes" id="UP001157914"/>
    </source>
</evidence>
<reference evidence="3 4" key="1">
    <citation type="submission" date="2017-05" db="EMBL/GenBank/DDBJ databases">
        <authorList>
            <person name="Varghese N."/>
            <person name="Submissions S."/>
        </authorList>
    </citation>
    <scope>NUCLEOTIDE SEQUENCE [LARGE SCALE GENOMIC DNA]</scope>
    <source>
        <strain evidence="3 4">DSM 15949</strain>
    </source>
</reference>
<accession>A0ABY1P810</accession>
<evidence type="ECO:0000259" key="2">
    <source>
        <dbReference type="PROSITE" id="PS50405"/>
    </source>
</evidence>
<dbReference type="PROSITE" id="PS50405">
    <property type="entry name" value="GST_CTER"/>
    <property type="match status" value="1"/>
</dbReference>
<dbReference type="Pfam" id="PF14497">
    <property type="entry name" value="GST_C_3"/>
    <property type="match status" value="1"/>
</dbReference>
<dbReference type="InterPro" id="IPR036249">
    <property type="entry name" value="Thioredoxin-like_sf"/>
</dbReference>
<dbReference type="InterPro" id="IPR004046">
    <property type="entry name" value="GST_C"/>
</dbReference>
<dbReference type="SUPFAM" id="SSF52833">
    <property type="entry name" value="Thioredoxin-like"/>
    <property type="match status" value="1"/>
</dbReference>
<dbReference type="InterPro" id="IPR036282">
    <property type="entry name" value="Glutathione-S-Trfase_C_sf"/>
</dbReference>
<feature type="domain" description="GST N-terminal" evidence="1">
    <location>
        <begin position="2"/>
        <end position="84"/>
    </location>
</feature>
<dbReference type="SFLD" id="SFLDS00019">
    <property type="entry name" value="Glutathione_Transferase_(cytos"/>
    <property type="match status" value="1"/>
</dbReference>
<dbReference type="Gene3D" id="1.20.1050.10">
    <property type="match status" value="1"/>
</dbReference>
<feature type="domain" description="GST C-terminal" evidence="2">
    <location>
        <begin position="87"/>
        <end position="212"/>
    </location>
</feature>
<protein>
    <submittedName>
        <fullName evidence="3">Glutathione S-transferase</fullName>
    </submittedName>
</protein>
<name>A0ABY1P810_9HYPH</name>
<sequence>MAEYVLHCMAQSGHSYKVALMLNLCGADWEARWVDFFNGETRTEDFRKNLNELGEVPVLDHNGKLFTQSAVIMDYLGEVFGKFSWDNDAERREILRWTVFDNQKVSGQLGSLRFMRSLAKTGENDVTAFLDGRIRKALDILDKHFAASDFAIGAKATSADFSLCSYMYYEGEAGIDLTEYPNLTTWLERIKTLPGWDHPYNLMPGHPLPDAK</sequence>
<evidence type="ECO:0000313" key="3">
    <source>
        <dbReference type="EMBL" id="SMP26277.1"/>
    </source>
</evidence>
<dbReference type="Pfam" id="PF13409">
    <property type="entry name" value="GST_N_2"/>
    <property type="match status" value="1"/>
</dbReference>
<dbReference type="PANTHER" id="PTHR44051">
    <property type="entry name" value="GLUTATHIONE S-TRANSFERASE-RELATED"/>
    <property type="match status" value="1"/>
</dbReference>
<evidence type="ECO:0000259" key="1">
    <source>
        <dbReference type="PROSITE" id="PS50404"/>
    </source>
</evidence>